<evidence type="ECO:0000313" key="4">
    <source>
        <dbReference type="Proteomes" id="UP000070700"/>
    </source>
</evidence>
<organism evidence="3 4">
    <name type="scientific">Mollisia scopiformis</name>
    <name type="common">Conifer needle endophyte fungus</name>
    <name type="synonym">Phialocephala scopiformis</name>
    <dbReference type="NCBI Taxonomy" id="149040"/>
    <lineage>
        <taxon>Eukaryota</taxon>
        <taxon>Fungi</taxon>
        <taxon>Dikarya</taxon>
        <taxon>Ascomycota</taxon>
        <taxon>Pezizomycotina</taxon>
        <taxon>Leotiomycetes</taxon>
        <taxon>Helotiales</taxon>
        <taxon>Mollisiaceae</taxon>
        <taxon>Mollisia</taxon>
    </lineage>
</organism>
<feature type="region of interest" description="Disordered" evidence="1">
    <location>
        <begin position="281"/>
        <end position="324"/>
    </location>
</feature>
<keyword evidence="2" id="KW-0472">Membrane</keyword>
<feature type="transmembrane region" description="Helical" evidence="2">
    <location>
        <begin position="226"/>
        <end position="249"/>
    </location>
</feature>
<keyword evidence="2" id="KW-0812">Transmembrane</keyword>
<evidence type="ECO:0000256" key="1">
    <source>
        <dbReference type="SAM" id="MobiDB-lite"/>
    </source>
</evidence>
<dbReference type="EMBL" id="KQ947412">
    <property type="protein sequence ID" value="KUJ18584.1"/>
    <property type="molecule type" value="Genomic_DNA"/>
</dbReference>
<evidence type="ECO:0000313" key="3">
    <source>
        <dbReference type="EMBL" id="KUJ18584.1"/>
    </source>
</evidence>
<dbReference type="InParanoid" id="A0A194XEL2"/>
<feature type="region of interest" description="Disordered" evidence="1">
    <location>
        <begin position="189"/>
        <end position="219"/>
    </location>
</feature>
<sequence>MAAAGTTTAAPALSTEINNGTVTSWLPLTTAWPSLADCSSQIYTWDGTIMVFDPTFREDQDNTDLYCQPSQMTESWTQSHQTPQLTTTSLEGLACPDMYTTVWSSPVNTASEYVVCCPKSFTPANPKIRAPATDSAFCLSTLTSGQAMSIYINSSSGSDSWFVHSTTTFKSGGTVSAPQINGYAFLTTSSSSSTDTGSVTSSISSSSTSTSATGGSSSGLSTGAKAGIGVGVAVGALGAMALAGALFLLRRYRKRQSAPGTAGTAAQDGQGETVMKMAAPDGSGAPYYTSVKTELPGESNIGGGNGGVHELGPQQPVYEMADER</sequence>
<dbReference type="KEGG" id="psco:LY89DRAFT_717173"/>
<name>A0A194XEL2_MOLSC</name>
<feature type="compositionally biased region" description="Gly residues" evidence="1">
    <location>
        <begin position="300"/>
        <end position="309"/>
    </location>
</feature>
<dbReference type="GeneID" id="28828055"/>
<keyword evidence="2" id="KW-1133">Transmembrane helix</keyword>
<protein>
    <submittedName>
        <fullName evidence="3">Uncharacterized protein</fullName>
    </submittedName>
</protein>
<dbReference type="OrthoDB" id="4497263at2759"/>
<reference evidence="3 4" key="1">
    <citation type="submission" date="2015-10" db="EMBL/GenBank/DDBJ databases">
        <title>Full genome of DAOMC 229536 Phialocephala scopiformis, a fungal endophyte of spruce producing the potent anti-insectan compound rugulosin.</title>
        <authorList>
            <consortium name="DOE Joint Genome Institute"/>
            <person name="Walker A.K."/>
            <person name="Frasz S.L."/>
            <person name="Seifert K.A."/>
            <person name="Miller J.D."/>
            <person name="Mondo S.J."/>
            <person name="Labutti K."/>
            <person name="Lipzen A."/>
            <person name="Dockter R."/>
            <person name="Kennedy M."/>
            <person name="Grigoriev I.V."/>
            <person name="Spatafora J.W."/>
        </authorList>
    </citation>
    <scope>NUCLEOTIDE SEQUENCE [LARGE SCALE GENOMIC DNA]</scope>
    <source>
        <strain evidence="3 4">CBS 120377</strain>
    </source>
</reference>
<dbReference type="STRING" id="149040.A0A194XEL2"/>
<dbReference type="Proteomes" id="UP000070700">
    <property type="component" value="Unassembled WGS sequence"/>
</dbReference>
<dbReference type="AlphaFoldDB" id="A0A194XEL2"/>
<accession>A0A194XEL2</accession>
<dbReference type="RefSeq" id="XP_018072939.1">
    <property type="nucleotide sequence ID" value="XM_018218329.1"/>
</dbReference>
<keyword evidence="4" id="KW-1185">Reference proteome</keyword>
<gene>
    <name evidence="3" type="ORF">LY89DRAFT_717173</name>
</gene>
<evidence type="ECO:0000256" key="2">
    <source>
        <dbReference type="SAM" id="Phobius"/>
    </source>
</evidence>
<proteinExistence type="predicted"/>